<evidence type="ECO:0000256" key="1">
    <source>
        <dbReference type="SAM" id="SignalP"/>
    </source>
</evidence>
<reference evidence="2" key="1">
    <citation type="submission" date="2020-05" db="UniProtKB">
        <authorList>
            <consortium name="EnsemblMetazoa"/>
        </authorList>
    </citation>
    <scope>IDENTIFICATION</scope>
    <source>
        <strain evidence="2">Aabys</strain>
    </source>
</reference>
<feature type="chain" id="PRO_5044561505" description="Lipocalin/cytosolic fatty-acid binding domain-containing protein" evidence="1">
    <location>
        <begin position="20"/>
        <end position="219"/>
    </location>
</feature>
<feature type="signal peptide" evidence="1">
    <location>
        <begin position="1"/>
        <end position="19"/>
    </location>
</feature>
<dbReference type="InterPro" id="IPR012674">
    <property type="entry name" value="Calycin"/>
</dbReference>
<dbReference type="CDD" id="cd00301">
    <property type="entry name" value="lipocalin_FABP"/>
    <property type="match status" value="1"/>
</dbReference>
<dbReference type="VEuPathDB" id="VectorBase:MDOMA2_005529"/>
<accession>A0A1I8N9X8</accession>
<dbReference type="OrthoDB" id="7816615at2759"/>
<name>A0A1I8N9X8_MUSDO</name>
<dbReference type="SUPFAM" id="SSF50814">
    <property type="entry name" value="Lipocalins"/>
    <property type="match status" value="1"/>
</dbReference>
<proteinExistence type="predicted"/>
<evidence type="ECO:0000313" key="2">
    <source>
        <dbReference type="EnsemblMetazoa" id="MDOA013087-PA"/>
    </source>
</evidence>
<dbReference type="AlphaFoldDB" id="A0A1I8N9X8"/>
<dbReference type="Gene3D" id="2.40.128.20">
    <property type="match status" value="1"/>
</dbReference>
<dbReference type="EnsemblMetazoa" id="MDOA013087-RA">
    <property type="protein sequence ID" value="MDOA013087-PA"/>
    <property type="gene ID" value="MDOA013087"/>
</dbReference>
<organism evidence="2">
    <name type="scientific">Musca domestica</name>
    <name type="common">House fly</name>
    <dbReference type="NCBI Taxonomy" id="7370"/>
    <lineage>
        <taxon>Eukaryota</taxon>
        <taxon>Metazoa</taxon>
        <taxon>Ecdysozoa</taxon>
        <taxon>Arthropoda</taxon>
        <taxon>Hexapoda</taxon>
        <taxon>Insecta</taxon>
        <taxon>Pterygota</taxon>
        <taxon>Neoptera</taxon>
        <taxon>Endopterygota</taxon>
        <taxon>Diptera</taxon>
        <taxon>Brachycera</taxon>
        <taxon>Muscomorpha</taxon>
        <taxon>Muscoidea</taxon>
        <taxon>Muscidae</taxon>
        <taxon>Musca</taxon>
    </lineage>
</organism>
<dbReference type="KEGG" id="mde:101896991"/>
<gene>
    <name evidence="2" type="primary">101896991</name>
</gene>
<keyword evidence="1" id="KW-0732">Signal</keyword>
<dbReference type="STRING" id="7370.A0A1I8N9X8"/>
<dbReference type="VEuPathDB" id="VectorBase:MDOA013087"/>
<sequence>MLAIGILCFIFLTNGLTYAQQSPPLCTQSSSMTVNSTEFNGTWWEVARNPAPTGNWDCVEVNFIMEPQNTARIATTYSNTPSYLWVNQTMYTDIALGNVVNGGGYNISYINGLSNTSYTVYKLLDTDYENYAFVCGYTNASDPNTFFGIILTRDRYPNTTALNSYEAMASQNYANFTNGTMSLITQSPTCYAAGAYGLRDYAILATLLAALHALVHIAM</sequence>
<dbReference type="eggNOG" id="ENOG502R1D8">
    <property type="taxonomic scope" value="Eukaryota"/>
</dbReference>
<protein>
    <recommendedName>
        <fullName evidence="3">Lipocalin/cytosolic fatty-acid binding domain-containing protein</fullName>
    </recommendedName>
</protein>
<evidence type="ECO:0008006" key="3">
    <source>
        <dbReference type="Google" id="ProtNLM"/>
    </source>
</evidence>